<comment type="subcellular location">
    <subcellularLocation>
        <location evidence="1">Nucleus</location>
    </subcellularLocation>
</comment>
<dbReference type="PANTHER" id="PTHR45636">
    <property type="entry name" value="PAIRED BOX PROTEIN PAX-6-RELATED-RELATED"/>
    <property type="match status" value="1"/>
</dbReference>
<dbReference type="Gene3D" id="1.10.10.10">
    <property type="entry name" value="Winged helix-like DNA-binding domain superfamily/Winged helix DNA-binding domain"/>
    <property type="match status" value="1"/>
</dbReference>
<keyword evidence="11" id="KW-1185">Reference proteome</keyword>
<dbReference type="InterPro" id="IPR043565">
    <property type="entry name" value="PAX_fam"/>
</dbReference>
<evidence type="ECO:0000256" key="1">
    <source>
        <dbReference type="ARBA" id="ARBA00004123"/>
    </source>
</evidence>
<keyword evidence="6" id="KW-0804">Transcription</keyword>
<feature type="domain" description="Paired" evidence="9">
    <location>
        <begin position="1"/>
        <end position="49"/>
    </location>
</feature>
<keyword evidence="5" id="KW-0238">DNA-binding</keyword>
<feature type="compositionally biased region" description="Basic residues" evidence="8">
    <location>
        <begin position="65"/>
        <end position="76"/>
    </location>
</feature>
<keyword evidence="3" id="KW-0563">Paired box</keyword>
<dbReference type="GO" id="GO:0000978">
    <property type="term" value="F:RNA polymerase II cis-regulatory region sequence-specific DNA binding"/>
    <property type="evidence" value="ECO:0007669"/>
    <property type="project" value="TreeGrafter"/>
</dbReference>
<protein>
    <recommendedName>
        <fullName evidence="9">Paired domain-containing protein</fullName>
    </recommendedName>
</protein>
<dbReference type="InterPro" id="IPR001523">
    <property type="entry name" value="Paired_dom"/>
</dbReference>
<proteinExistence type="predicted"/>
<dbReference type="AlphaFoldDB" id="A0A7R9LE84"/>
<dbReference type="SUPFAM" id="SSF46689">
    <property type="entry name" value="Homeodomain-like"/>
    <property type="match status" value="1"/>
</dbReference>
<organism evidence="10">
    <name type="scientific">Medioppia subpectinata</name>
    <dbReference type="NCBI Taxonomy" id="1979941"/>
    <lineage>
        <taxon>Eukaryota</taxon>
        <taxon>Metazoa</taxon>
        <taxon>Ecdysozoa</taxon>
        <taxon>Arthropoda</taxon>
        <taxon>Chelicerata</taxon>
        <taxon>Arachnida</taxon>
        <taxon>Acari</taxon>
        <taxon>Acariformes</taxon>
        <taxon>Sarcoptiformes</taxon>
        <taxon>Oribatida</taxon>
        <taxon>Brachypylina</taxon>
        <taxon>Oppioidea</taxon>
        <taxon>Oppiidae</taxon>
        <taxon>Medioppia</taxon>
    </lineage>
</organism>
<dbReference type="PANTHER" id="PTHR45636:SF16">
    <property type="entry name" value="PAIRED BOX POX-MESO PROTEIN"/>
    <property type="match status" value="1"/>
</dbReference>
<dbReference type="EMBL" id="OC876023">
    <property type="protein sequence ID" value="CAD7638905.1"/>
    <property type="molecule type" value="Genomic_DNA"/>
</dbReference>
<dbReference type="Proteomes" id="UP000759131">
    <property type="component" value="Unassembled WGS sequence"/>
</dbReference>
<evidence type="ECO:0000256" key="7">
    <source>
        <dbReference type="ARBA" id="ARBA00023242"/>
    </source>
</evidence>
<feature type="region of interest" description="Disordered" evidence="8">
    <location>
        <begin position="53"/>
        <end position="85"/>
    </location>
</feature>
<evidence type="ECO:0000256" key="8">
    <source>
        <dbReference type="SAM" id="MobiDB-lite"/>
    </source>
</evidence>
<evidence type="ECO:0000256" key="5">
    <source>
        <dbReference type="ARBA" id="ARBA00023125"/>
    </source>
</evidence>
<sequence length="210" mass="22625">MVVSYIRELKQKDPGIFAWEIRDRLLQDGVCDKYNVPSVSSISRILRNKIGMTGSSGSTPASVSHLHHHHHHHHPSSHSTSLSTYSLDNKESVRAVTSAAAALYSPIYAPYGCGGAMTAMTNVSMSHPNSSVSSPSQINSVSGSVSVPVLVRDGKAGHHHVSGQDIGNSISNITAAELSQLPSGPQCMTSFNMNAVMPSMYGLIHQHRWW</sequence>
<evidence type="ECO:0000256" key="6">
    <source>
        <dbReference type="ARBA" id="ARBA00023163"/>
    </source>
</evidence>
<dbReference type="InterPro" id="IPR009057">
    <property type="entry name" value="Homeodomain-like_sf"/>
</dbReference>
<dbReference type="PROSITE" id="PS51057">
    <property type="entry name" value="PAIRED_2"/>
    <property type="match status" value="1"/>
</dbReference>
<evidence type="ECO:0000259" key="9">
    <source>
        <dbReference type="PROSITE" id="PS51057"/>
    </source>
</evidence>
<evidence type="ECO:0000256" key="3">
    <source>
        <dbReference type="ARBA" id="ARBA00022724"/>
    </source>
</evidence>
<feature type="non-terminal residue" evidence="10">
    <location>
        <position position="210"/>
    </location>
</feature>
<evidence type="ECO:0000256" key="2">
    <source>
        <dbReference type="ARBA" id="ARBA00022473"/>
    </source>
</evidence>
<keyword evidence="4" id="KW-0805">Transcription regulation</keyword>
<dbReference type="GO" id="GO:0005634">
    <property type="term" value="C:nucleus"/>
    <property type="evidence" value="ECO:0007669"/>
    <property type="project" value="UniProtKB-SubCell"/>
</dbReference>
<accession>A0A7R9LE84</accession>
<keyword evidence="2" id="KW-0217">Developmental protein</keyword>
<reference evidence="10" key="1">
    <citation type="submission" date="2020-11" db="EMBL/GenBank/DDBJ databases">
        <authorList>
            <person name="Tran Van P."/>
        </authorList>
    </citation>
    <scope>NUCLEOTIDE SEQUENCE</scope>
</reference>
<dbReference type="EMBL" id="CAJPIZ010021448">
    <property type="protein sequence ID" value="CAG2117635.1"/>
    <property type="molecule type" value="Genomic_DNA"/>
</dbReference>
<dbReference type="OrthoDB" id="3225452at2759"/>
<dbReference type="FunFam" id="1.10.10.10:FF:000003">
    <property type="entry name" value="Paired box protein Pax-6"/>
    <property type="match status" value="1"/>
</dbReference>
<dbReference type="InterPro" id="IPR036388">
    <property type="entry name" value="WH-like_DNA-bd_sf"/>
</dbReference>
<name>A0A7R9LE84_9ACAR</name>
<dbReference type="Pfam" id="PF00292">
    <property type="entry name" value="PAX"/>
    <property type="match status" value="1"/>
</dbReference>
<gene>
    <name evidence="10" type="ORF">OSB1V03_LOCUS17588</name>
</gene>
<evidence type="ECO:0000313" key="11">
    <source>
        <dbReference type="Proteomes" id="UP000759131"/>
    </source>
</evidence>
<keyword evidence="7" id="KW-0539">Nucleus</keyword>
<feature type="compositionally biased region" description="Polar residues" evidence="8">
    <location>
        <begin position="53"/>
        <end position="62"/>
    </location>
</feature>
<dbReference type="GO" id="GO:0000981">
    <property type="term" value="F:DNA-binding transcription factor activity, RNA polymerase II-specific"/>
    <property type="evidence" value="ECO:0007669"/>
    <property type="project" value="TreeGrafter"/>
</dbReference>
<evidence type="ECO:0000313" key="10">
    <source>
        <dbReference type="EMBL" id="CAD7638905.1"/>
    </source>
</evidence>
<evidence type="ECO:0000256" key="4">
    <source>
        <dbReference type="ARBA" id="ARBA00023015"/>
    </source>
</evidence>